<evidence type="ECO:0000259" key="9">
    <source>
        <dbReference type="Pfam" id="PF00483"/>
    </source>
</evidence>
<dbReference type="OrthoDB" id="9806359at2"/>
<evidence type="ECO:0000256" key="5">
    <source>
        <dbReference type="ARBA" id="ARBA00022741"/>
    </source>
</evidence>
<dbReference type="KEGG" id="pmh:P9215_14171"/>
<comment type="catalytic activity">
    <reaction evidence="7">
        <text>alpha-D-mannose 1-phosphate + GTP + H(+) = GDP-alpha-D-mannose + diphosphate</text>
        <dbReference type="Rhea" id="RHEA:15229"/>
        <dbReference type="ChEBI" id="CHEBI:15378"/>
        <dbReference type="ChEBI" id="CHEBI:33019"/>
        <dbReference type="ChEBI" id="CHEBI:37565"/>
        <dbReference type="ChEBI" id="CHEBI:57527"/>
        <dbReference type="ChEBI" id="CHEBI:58409"/>
        <dbReference type="EC" id="2.7.7.13"/>
    </reaction>
</comment>
<comment type="similarity">
    <text evidence="1 8">Belongs to the mannose-6-phosphate isomerase type 2 family.</text>
</comment>
<name>A8G5Z9_PROM2</name>
<dbReference type="NCBIfam" id="TIGR01479">
    <property type="entry name" value="GMP_PMI"/>
    <property type="match status" value="1"/>
</dbReference>
<dbReference type="SUPFAM" id="SSF51182">
    <property type="entry name" value="RmlC-like cupins"/>
    <property type="match status" value="1"/>
</dbReference>
<gene>
    <name evidence="12" type="primary">manC</name>
    <name evidence="12" type="ordered locus">P9215_14171</name>
</gene>
<evidence type="ECO:0000256" key="4">
    <source>
        <dbReference type="ARBA" id="ARBA00022695"/>
    </source>
</evidence>
<dbReference type="eggNOG" id="COG0662">
    <property type="taxonomic scope" value="Bacteria"/>
</dbReference>
<feature type="domain" description="Mannose-6-phosphate isomerase type II C-terminal" evidence="10">
    <location>
        <begin position="364"/>
        <end position="473"/>
    </location>
</feature>
<dbReference type="GO" id="GO:0004475">
    <property type="term" value="F:mannose-1-phosphate guanylyltransferase (GTP) activity"/>
    <property type="evidence" value="ECO:0007669"/>
    <property type="project" value="UniProtKB-EC"/>
</dbReference>
<evidence type="ECO:0000256" key="7">
    <source>
        <dbReference type="ARBA" id="ARBA00047343"/>
    </source>
</evidence>
<protein>
    <recommendedName>
        <fullName evidence="2">mannose-1-phosphate guanylyltransferase</fullName>
        <ecNumber evidence="2">2.7.7.13</ecNumber>
    </recommendedName>
</protein>
<dbReference type="AlphaFoldDB" id="A8G5Z9"/>
<dbReference type="InterPro" id="IPR049577">
    <property type="entry name" value="GMPP_N"/>
</dbReference>
<feature type="domain" description="Nucleotidyl transferase" evidence="9">
    <location>
        <begin position="8"/>
        <end position="295"/>
    </location>
</feature>
<dbReference type="Gene3D" id="3.90.550.10">
    <property type="entry name" value="Spore Coat Polysaccharide Biosynthesis Protein SpsA, Chain A"/>
    <property type="match status" value="1"/>
</dbReference>
<dbReference type="InterPro" id="IPR051161">
    <property type="entry name" value="Mannose-6P_isomerase_type2"/>
</dbReference>
<evidence type="ECO:0000313" key="12">
    <source>
        <dbReference type="EMBL" id="ABV51030.1"/>
    </source>
</evidence>
<dbReference type="InterPro" id="IPR029044">
    <property type="entry name" value="Nucleotide-diphossugar_trans"/>
</dbReference>
<dbReference type="Pfam" id="PF00483">
    <property type="entry name" value="NTP_transferase"/>
    <property type="match status" value="1"/>
</dbReference>
<dbReference type="EC" id="2.7.7.13" evidence="2"/>
<dbReference type="Proteomes" id="UP000002014">
    <property type="component" value="Chromosome"/>
</dbReference>
<evidence type="ECO:0000313" key="13">
    <source>
        <dbReference type="Proteomes" id="UP000002014"/>
    </source>
</evidence>
<dbReference type="InterPro" id="IPR001538">
    <property type="entry name" value="Man6P_isomerase-2_C"/>
</dbReference>
<dbReference type="FunFam" id="3.90.550.10:FF:000046">
    <property type="entry name" value="Mannose-1-phosphate guanylyltransferase (GDP)"/>
    <property type="match status" value="1"/>
</dbReference>
<keyword evidence="4 12" id="KW-0548">Nucleotidyltransferase</keyword>
<dbReference type="SUPFAM" id="SSF53448">
    <property type="entry name" value="Nucleotide-diphospho-sugar transferases"/>
    <property type="match status" value="1"/>
</dbReference>
<dbReference type="FunFam" id="2.60.120.10:FF:000032">
    <property type="entry name" value="Mannose-1-phosphate guanylyltransferase/mannose-6-phosphate isomerase"/>
    <property type="match status" value="1"/>
</dbReference>
<dbReference type="InterPro" id="IPR054566">
    <property type="entry name" value="ManC/GMP-like_b-helix"/>
</dbReference>
<proteinExistence type="inferred from homology"/>
<dbReference type="STRING" id="93060.P9215_14171"/>
<dbReference type="GO" id="GO:0009298">
    <property type="term" value="P:GDP-mannose biosynthetic process"/>
    <property type="evidence" value="ECO:0007669"/>
    <property type="project" value="TreeGrafter"/>
</dbReference>
<sequence>MSSDQIVPVILCGGAGSRLWPLSRESYPKQFLKLHFTDSKSLLQNTHLRTKKIKNLEPPILICNEEHRFIVAEQMREINANPNSIILEPCGRNTAPAIVISALKALEIYEDPSILILSSDHQIVDENKFVEVIERGLKYSREGKLVTFGIIPKSPEVGYGYIKSQKAIDVESLNGSVIESFIEKPDKDTAKKFLLDKRFSWNSGIFLFKASSILKEIKNFAPEILEICSCALKKNLYDLDFQRIDEKFFSKCPNISIDVAVMEKTKNAFVLPLDAGWSDVGSWDFVWKISKKDENGNVIEGNVIAENTQNSLLSSNKRLVAVIGLKDLVVIETNDAILVADKKECQKVKDIVKKLNHKNIPEGVEHQKCYRPWGDYESLVKGGKWQVKLINVKSGEKLSLQKHKYRTEHWVVVSGTAKVEIDGKEMILNQNQSSYIPLGCKHRLSNPGNNDLKIIEVQSGSYLGEDDIERFDDNYGRIG</sequence>
<feature type="domain" description="MannoseP isomerase/GMP-like beta-helix" evidence="11">
    <location>
        <begin position="301"/>
        <end position="355"/>
    </location>
</feature>
<dbReference type="InterPro" id="IPR006375">
    <property type="entry name" value="Man1P_GuaTrfase/Man6P_Isoase"/>
</dbReference>
<dbReference type="CDD" id="cd02213">
    <property type="entry name" value="cupin_PMI_typeII_C"/>
    <property type="match status" value="1"/>
</dbReference>
<evidence type="ECO:0000256" key="1">
    <source>
        <dbReference type="ARBA" id="ARBA00006115"/>
    </source>
</evidence>
<dbReference type="CDD" id="cd02509">
    <property type="entry name" value="GDP-M1P_Guanylyltransferase"/>
    <property type="match status" value="1"/>
</dbReference>
<dbReference type="GO" id="GO:0000271">
    <property type="term" value="P:polysaccharide biosynthetic process"/>
    <property type="evidence" value="ECO:0007669"/>
    <property type="project" value="InterPro"/>
</dbReference>
<dbReference type="PANTHER" id="PTHR46390">
    <property type="entry name" value="MANNOSE-1-PHOSPHATE GUANYLYLTRANSFERASE"/>
    <property type="match status" value="1"/>
</dbReference>
<dbReference type="Gene3D" id="2.60.120.10">
    <property type="entry name" value="Jelly Rolls"/>
    <property type="match status" value="1"/>
</dbReference>
<dbReference type="GO" id="GO:0005525">
    <property type="term" value="F:GTP binding"/>
    <property type="evidence" value="ECO:0007669"/>
    <property type="project" value="UniProtKB-KW"/>
</dbReference>
<keyword evidence="6" id="KW-0342">GTP-binding</keyword>
<evidence type="ECO:0000259" key="10">
    <source>
        <dbReference type="Pfam" id="PF01050"/>
    </source>
</evidence>
<evidence type="ECO:0000256" key="2">
    <source>
        <dbReference type="ARBA" id="ARBA00012387"/>
    </source>
</evidence>
<evidence type="ECO:0000259" key="11">
    <source>
        <dbReference type="Pfam" id="PF22640"/>
    </source>
</evidence>
<dbReference type="InterPro" id="IPR005835">
    <property type="entry name" value="NTP_transferase_dom"/>
</dbReference>
<accession>A8G5Z9</accession>
<evidence type="ECO:0000256" key="6">
    <source>
        <dbReference type="ARBA" id="ARBA00023134"/>
    </source>
</evidence>
<organism evidence="12 13">
    <name type="scientific">Prochlorococcus marinus (strain MIT 9215)</name>
    <dbReference type="NCBI Taxonomy" id="93060"/>
    <lineage>
        <taxon>Bacteria</taxon>
        <taxon>Bacillati</taxon>
        <taxon>Cyanobacteriota</taxon>
        <taxon>Cyanophyceae</taxon>
        <taxon>Synechococcales</taxon>
        <taxon>Prochlorococcaceae</taxon>
        <taxon>Prochlorococcus</taxon>
    </lineage>
</organism>
<keyword evidence="3 12" id="KW-0808">Transferase</keyword>
<dbReference type="HOGENOM" id="CLU_035527_1_0_3"/>
<dbReference type="Pfam" id="PF01050">
    <property type="entry name" value="MannoseP_isomer"/>
    <property type="match status" value="1"/>
</dbReference>
<keyword evidence="5" id="KW-0547">Nucleotide-binding</keyword>
<dbReference type="InterPro" id="IPR014710">
    <property type="entry name" value="RmlC-like_jellyroll"/>
</dbReference>
<dbReference type="EMBL" id="CP000825">
    <property type="protein sequence ID" value="ABV51030.1"/>
    <property type="molecule type" value="Genomic_DNA"/>
</dbReference>
<dbReference type="PANTHER" id="PTHR46390:SF1">
    <property type="entry name" value="MANNOSE-1-PHOSPHATE GUANYLYLTRANSFERASE"/>
    <property type="match status" value="1"/>
</dbReference>
<dbReference type="eggNOG" id="COG0836">
    <property type="taxonomic scope" value="Bacteria"/>
</dbReference>
<dbReference type="InterPro" id="IPR011051">
    <property type="entry name" value="RmlC_Cupin_sf"/>
</dbReference>
<reference evidence="12 13" key="1">
    <citation type="journal article" date="2007" name="PLoS Genet.">
        <title>Patterns and implications of gene gain and loss in the evolution of Prochlorococcus.</title>
        <authorList>
            <person name="Kettler G.C."/>
            <person name="Martiny A.C."/>
            <person name="Huang K."/>
            <person name="Zucker J."/>
            <person name="Coleman M.L."/>
            <person name="Rodrigue S."/>
            <person name="Chen F."/>
            <person name="Lapidus A."/>
            <person name="Ferriera S."/>
            <person name="Johnson J."/>
            <person name="Steglich C."/>
            <person name="Church G.M."/>
            <person name="Richardson P."/>
            <person name="Chisholm S.W."/>
        </authorList>
    </citation>
    <scope>NUCLEOTIDE SEQUENCE [LARGE SCALE GENOMIC DNA]</scope>
    <source>
        <strain evidence="12 13">MIT 9215</strain>
    </source>
</reference>
<evidence type="ECO:0000256" key="8">
    <source>
        <dbReference type="RuleBase" id="RU004190"/>
    </source>
</evidence>
<dbReference type="Pfam" id="PF22640">
    <property type="entry name" value="ManC_GMP_beta-helix"/>
    <property type="match status" value="1"/>
</dbReference>
<dbReference type="RefSeq" id="WP_012008078.1">
    <property type="nucleotide sequence ID" value="NC_009840.1"/>
</dbReference>
<evidence type="ECO:0000256" key="3">
    <source>
        <dbReference type="ARBA" id="ARBA00022679"/>
    </source>
</evidence>